<evidence type="ECO:0000313" key="3">
    <source>
        <dbReference type="Proteomes" id="UP000230066"/>
    </source>
</evidence>
<dbReference type="PANTHER" id="PTHR10044">
    <property type="entry name" value="INHIBITOR OF APOPTOSIS"/>
    <property type="match status" value="1"/>
</dbReference>
<dbReference type="EMBL" id="JXXN02003172">
    <property type="protein sequence ID" value="THD21879.1"/>
    <property type="molecule type" value="Genomic_DNA"/>
</dbReference>
<sequence length="400" mass="42899">MSPNSTKMSCFQNLCNTLDSTFAAAAQTEDELNYAASTLIVAGLLQMHTRTPRYASHRARLNSFPGFSSSSEHSCPTPERSESSTLPSAAELASAGFFHTGSGDETVCSACGLGLRDWQATDQPEACHFAYSTAEISLRSSGSTADGSRVPVIPCLYLAVHRLLVSELPLARKHLVPAGPIHSVCGLPGVVTPPVYNLITDPFTDSEAIEYASLADRLDAIARIMKSPPSPQGWPVENARALGHSDDLIVLALWRLQAEAAGVGIACPPKSALYLDPQGTADLLRAVLRVQEGFDATLGEFPDLDSCGLEDASDEVSTTASDAELSAEDAETAALSRCRCRRLRSSAAHRVTNIEASSPLSVDSNGVVIKRVRLPRFAEFLSWWFNRWRTTSESESLGSL</sequence>
<dbReference type="GO" id="GO:0005634">
    <property type="term" value="C:nucleus"/>
    <property type="evidence" value="ECO:0007669"/>
    <property type="project" value="TreeGrafter"/>
</dbReference>
<evidence type="ECO:0000256" key="1">
    <source>
        <dbReference type="SAM" id="MobiDB-lite"/>
    </source>
</evidence>
<dbReference type="Gene3D" id="1.10.1170.10">
    <property type="entry name" value="Inhibitor Of Apoptosis Protein (2mihbC-IAP-1), Chain A"/>
    <property type="match status" value="1"/>
</dbReference>
<dbReference type="GO" id="GO:0005737">
    <property type="term" value="C:cytoplasm"/>
    <property type="evidence" value="ECO:0007669"/>
    <property type="project" value="TreeGrafter"/>
</dbReference>
<dbReference type="SUPFAM" id="SSF57924">
    <property type="entry name" value="Inhibitor of apoptosis (IAP) repeat"/>
    <property type="match status" value="1"/>
</dbReference>
<dbReference type="PANTHER" id="PTHR10044:SF139">
    <property type="entry name" value="DEATH-ASSOCIATED INHIBITOR OF APOPTOSIS 2"/>
    <property type="match status" value="1"/>
</dbReference>
<accession>A0A4E0R1I5</accession>
<dbReference type="SMART" id="SM00238">
    <property type="entry name" value="BIR"/>
    <property type="match status" value="1"/>
</dbReference>
<name>A0A4E0R1I5_FASHE</name>
<dbReference type="Proteomes" id="UP000230066">
    <property type="component" value="Unassembled WGS sequence"/>
</dbReference>
<protein>
    <submittedName>
        <fullName evidence="2">Inhibitor of apoptosis protein</fullName>
    </submittedName>
</protein>
<feature type="region of interest" description="Disordered" evidence="1">
    <location>
        <begin position="67"/>
        <end position="86"/>
    </location>
</feature>
<dbReference type="InterPro" id="IPR001370">
    <property type="entry name" value="BIR_rpt"/>
</dbReference>
<gene>
    <name evidence="2" type="ORF">D915_007412</name>
</gene>
<dbReference type="CDD" id="cd00022">
    <property type="entry name" value="BIR"/>
    <property type="match status" value="1"/>
</dbReference>
<dbReference type="Pfam" id="PF00653">
    <property type="entry name" value="BIR"/>
    <property type="match status" value="1"/>
</dbReference>
<keyword evidence="3" id="KW-1185">Reference proteome</keyword>
<dbReference type="InterPro" id="IPR050784">
    <property type="entry name" value="IAP"/>
</dbReference>
<comment type="caution">
    <text evidence="2">The sequence shown here is derived from an EMBL/GenBank/DDBJ whole genome shotgun (WGS) entry which is preliminary data.</text>
</comment>
<reference evidence="2" key="1">
    <citation type="submission" date="2019-03" db="EMBL/GenBank/DDBJ databases">
        <title>Improved annotation for the trematode Fasciola hepatica.</title>
        <authorList>
            <person name="Choi Y.-J."/>
            <person name="Martin J."/>
            <person name="Mitreva M."/>
        </authorList>
    </citation>
    <scope>NUCLEOTIDE SEQUENCE [LARGE SCALE GENOMIC DNA]</scope>
</reference>
<dbReference type="PROSITE" id="PS50143">
    <property type="entry name" value="BIR_REPEAT_2"/>
    <property type="match status" value="1"/>
</dbReference>
<proteinExistence type="predicted"/>
<dbReference type="AlphaFoldDB" id="A0A4E0R1I5"/>
<organism evidence="2 3">
    <name type="scientific">Fasciola hepatica</name>
    <name type="common">Liver fluke</name>
    <dbReference type="NCBI Taxonomy" id="6192"/>
    <lineage>
        <taxon>Eukaryota</taxon>
        <taxon>Metazoa</taxon>
        <taxon>Spiralia</taxon>
        <taxon>Lophotrochozoa</taxon>
        <taxon>Platyhelminthes</taxon>
        <taxon>Trematoda</taxon>
        <taxon>Digenea</taxon>
        <taxon>Plagiorchiida</taxon>
        <taxon>Echinostomata</taxon>
        <taxon>Echinostomatoidea</taxon>
        <taxon>Fasciolidae</taxon>
        <taxon>Fasciola</taxon>
    </lineage>
</organism>
<evidence type="ECO:0000313" key="2">
    <source>
        <dbReference type="EMBL" id="THD21879.1"/>
    </source>
</evidence>
<dbReference type="GO" id="GO:0051726">
    <property type="term" value="P:regulation of cell cycle"/>
    <property type="evidence" value="ECO:0007669"/>
    <property type="project" value="TreeGrafter"/>
</dbReference>